<keyword evidence="1" id="KW-0812">Transmembrane</keyword>
<keyword evidence="3" id="KW-1185">Reference proteome</keyword>
<proteinExistence type="predicted"/>
<sequence length="103" mass="11928">MIFSLEMIIPFFCGFATAFALLYIFGLVNEPKNQLSKNIQEFQFNRNIDRATSLNKGGIDQNFVISLKDDQTSKTKIRFNKSLKMLKIKIEEFKARSNISQLQ</sequence>
<comment type="caution">
    <text evidence="2">The sequence shown here is derived from an EMBL/GenBank/DDBJ whole genome shotgun (WGS) entry which is preliminary data.</text>
</comment>
<evidence type="ECO:0000256" key="1">
    <source>
        <dbReference type="SAM" id="Phobius"/>
    </source>
</evidence>
<dbReference type="EMBL" id="JACLHY010000020">
    <property type="protein sequence ID" value="MBC8769682.1"/>
    <property type="molecule type" value="Genomic_DNA"/>
</dbReference>
<keyword evidence="1" id="KW-1133">Transmembrane helix</keyword>
<accession>A0ABR7QRX5</accession>
<feature type="transmembrane region" description="Helical" evidence="1">
    <location>
        <begin position="7"/>
        <end position="28"/>
    </location>
</feature>
<reference evidence="2 3" key="1">
    <citation type="submission" date="2020-08" db="EMBL/GenBank/DDBJ databases">
        <title>Arenibacter gaetbuli sp. nov., isolated from a sand dune.</title>
        <authorList>
            <person name="Park S."/>
            <person name="Yoon J.-H."/>
        </authorList>
    </citation>
    <scope>NUCLEOTIDE SEQUENCE [LARGE SCALE GENOMIC DNA]</scope>
    <source>
        <strain evidence="2 3">BSSL-BM3</strain>
    </source>
</reference>
<protein>
    <submittedName>
        <fullName evidence="2">Uncharacterized protein</fullName>
    </submittedName>
</protein>
<name>A0ABR7QRX5_9FLAO</name>
<organism evidence="2 3">
    <name type="scientific">Arenibacter arenosicollis</name>
    <dbReference type="NCBI Taxonomy" id="2762274"/>
    <lineage>
        <taxon>Bacteria</taxon>
        <taxon>Pseudomonadati</taxon>
        <taxon>Bacteroidota</taxon>
        <taxon>Flavobacteriia</taxon>
        <taxon>Flavobacteriales</taxon>
        <taxon>Flavobacteriaceae</taxon>
        <taxon>Arenibacter</taxon>
    </lineage>
</organism>
<gene>
    <name evidence="2" type="ORF">H4O18_16910</name>
</gene>
<evidence type="ECO:0000313" key="2">
    <source>
        <dbReference type="EMBL" id="MBC8769682.1"/>
    </source>
</evidence>
<dbReference type="RefSeq" id="WP_187586734.1">
    <property type="nucleotide sequence ID" value="NZ_JACLHY010000020.1"/>
</dbReference>
<dbReference type="Proteomes" id="UP000618952">
    <property type="component" value="Unassembled WGS sequence"/>
</dbReference>
<keyword evidence="1" id="KW-0472">Membrane</keyword>
<evidence type="ECO:0000313" key="3">
    <source>
        <dbReference type="Proteomes" id="UP000618952"/>
    </source>
</evidence>